<dbReference type="OrthoDB" id="7346218at2"/>
<dbReference type="KEGG" id="nre:BES08_22790"/>
<evidence type="ECO:0000313" key="6">
    <source>
        <dbReference type="Proteomes" id="UP000094626"/>
    </source>
</evidence>
<geneLocation type="plasmid" evidence="3 6">
    <name>pSA1</name>
</geneLocation>
<dbReference type="PIRSF" id="PIRSF018266">
    <property type="entry name" value="FecR"/>
    <property type="match status" value="1"/>
</dbReference>
<protein>
    <submittedName>
        <fullName evidence="4">Anti-FecI sigma factor FecR</fullName>
    </submittedName>
    <submittedName>
        <fullName evidence="3">Iron dicitrate transport regulator FecR</fullName>
    </submittedName>
</protein>
<evidence type="ECO:0000313" key="5">
    <source>
        <dbReference type="Proteomes" id="UP000024329"/>
    </source>
</evidence>
<reference evidence="6" key="3">
    <citation type="journal article" date="2017" name="J. Biotechnol.">
        <title>Complete genome sequence of Novosphingobium resinovorum SA1, a versatile xenobiotic-degrading bacterium capable of utilizing sulfanilic acid.</title>
        <authorList>
            <person name="Hegedus B."/>
            <person name="Kos P.B."/>
            <person name="Balint B."/>
            <person name="Maroti G."/>
            <person name="Gan H.M."/>
            <person name="Perei K."/>
            <person name="Rakhely G."/>
        </authorList>
    </citation>
    <scope>NUCLEOTIDE SEQUENCE [LARGE SCALE GENOMIC DNA]</scope>
    <source>
        <strain evidence="6">SA1</strain>
    </source>
</reference>
<proteinExistence type="predicted"/>
<gene>
    <name evidence="3" type="ORF">BES08_22790</name>
    <name evidence="4" type="ORF">BV97_04170</name>
</gene>
<keyword evidence="6" id="KW-1185">Reference proteome</keyword>
<dbReference type="PANTHER" id="PTHR30273:SF2">
    <property type="entry name" value="PROTEIN FECR"/>
    <property type="match status" value="1"/>
</dbReference>
<feature type="domain" description="FecR protein" evidence="1">
    <location>
        <begin position="115"/>
        <end position="205"/>
    </location>
</feature>
<evidence type="ECO:0000313" key="3">
    <source>
        <dbReference type="EMBL" id="AOR79624.1"/>
    </source>
</evidence>
<dbReference type="InterPro" id="IPR032623">
    <property type="entry name" value="FecR_N"/>
</dbReference>
<dbReference type="eggNOG" id="COG3712">
    <property type="taxonomic scope" value="Bacteria"/>
</dbReference>
<dbReference type="Pfam" id="PF04773">
    <property type="entry name" value="FecR"/>
    <property type="match status" value="1"/>
</dbReference>
<feature type="domain" description="FecR N-terminal" evidence="2">
    <location>
        <begin position="11"/>
        <end position="49"/>
    </location>
</feature>
<dbReference type="InterPro" id="IPR006860">
    <property type="entry name" value="FecR"/>
</dbReference>
<dbReference type="Proteomes" id="UP000094626">
    <property type="component" value="Plasmid pSA1"/>
</dbReference>
<evidence type="ECO:0000313" key="4">
    <source>
        <dbReference type="EMBL" id="EZP79281.1"/>
    </source>
</evidence>
<dbReference type="PANTHER" id="PTHR30273">
    <property type="entry name" value="PERIPLASMIC SIGNAL SENSOR AND SIGMA FACTOR ACTIVATOR FECR-RELATED"/>
    <property type="match status" value="1"/>
</dbReference>
<reference evidence="4 5" key="1">
    <citation type="submission" date="2014-03" db="EMBL/GenBank/DDBJ databases">
        <title>Whole genome sequence of Novosphingobium resinovorum KF1.</title>
        <authorList>
            <person name="Gan H.M."/>
            <person name="Gan H.Y."/>
            <person name="Chew T.H."/>
            <person name="Savka M.A."/>
        </authorList>
    </citation>
    <scope>NUCLEOTIDE SEQUENCE [LARGE SCALE GENOMIC DNA]</scope>
    <source>
        <strain evidence="4 5">KF1</strain>
    </source>
</reference>
<organism evidence="4 5">
    <name type="scientific">Novosphingobium resinovorum</name>
    <dbReference type="NCBI Taxonomy" id="158500"/>
    <lineage>
        <taxon>Bacteria</taxon>
        <taxon>Pseudomonadati</taxon>
        <taxon>Pseudomonadota</taxon>
        <taxon>Alphaproteobacteria</taxon>
        <taxon>Sphingomonadales</taxon>
        <taxon>Sphingomonadaceae</taxon>
        <taxon>Novosphingobium</taxon>
    </lineage>
</organism>
<dbReference type="AlphaFoldDB" id="A0A031JNB2"/>
<dbReference type="Pfam" id="PF16220">
    <property type="entry name" value="DUF4880"/>
    <property type="match status" value="1"/>
</dbReference>
<dbReference type="EMBL" id="CP017076">
    <property type="protein sequence ID" value="AOR79624.1"/>
    <property type="molecule type" value="Genomic_DNA"/>
</dbReference>
<evidence type="ECO:0000259" key="1">
    <source>
        <dbReference type="Pfam" id="PF04773"/>
    </source>
</evidence>
<dbReference type="GO" id="GO:0016989">
    <property type="term" value="F:sigma factor antagonist activity"/>
    <property type="evidence" value="ECO:0007669"/>
    <property type="project" value="TreeGrafter"/>
</dbReference>
<dbReference type="RefSeq" id="WP_036528375.1">
    <property type="nucleotide sequence ID" value="NZ_CP017076.1"/>
</dbReference>
<name>A0A031JNB2_9SPHN</name>
<dbReference type="PATRIC" id="fig|158500.4.peg.4239"/>
<reference evidence="3" key="2">
    <citation type="submission" date="2016-08" db="EMBL/GenBank/DDBJ databases">
        <authorList>
            <person name="Seilhamer J.J."/>
        </authorList>
    </citation>
    <scope>NUCLEOTIDE SEQUENCE [LARGE SCALE GENOMIC DNA]</scope>
    <source>
        <strain evidence="3">SA1</strain>
        <plasmid evidence="3">pSA1</plasmid>
    </source>
</reference>
<sequence length="315" mass="33756">MQPLAEQTMRDAAIAWHLRLSDGSDADWGGFADWLEADPRHNDIYEAVCDADLALEPAVEIAREAPAEVEVDPFPEMAQLRPARRWMWPAMAASVAFAALGTWAGSGLLSSDYSVRTAPGETRTFALSDGTRIVLNGGTEIVLDKSDPRVATLKGGEAQFTVSHDAARPFTLSVGDQRIVDVGTVFNVRSGKDVLRVEVAEGAVRFEDGMTRLRLNAGDTLDAGSGSIVEGSKPAAEIGGWTRGRLVYHDAPMVEVAADITRARGIAVELGSDISHRRFSGVIQLDGDDVSLQKRVGTLLGLKVTATADGWSITR</sequence>
<dbReference type="Proteomes" id="UP000024329">
    <property type="component" value="Unassembled WGS sequence"/>
</dbReference>
<dbReference type="EMBL" id="JFYZ01000028">
    <property type="protein sequence ID" value="EZP79281.1"/>
    <property type="molecule type" value="Genomic_DNA"/>
</dbReference>
<keyword evidence="3" id="KW-0614">Plasmid</keyword>
<dbReference type="InterPro" id="IPR012373">
    <property type="entry name" value="Ferrdict_sens_TM"/>
</dbReference>
<dbReference type="Gene3D" id="2.60.120.1440">
    <property type="match status" value="1"/>
</dbReference>
<evidence type="ECO:0000259" key="2">
    <source>
        <dbReference type="Pfam" id="PF16220"/>
    </source>
</evidence>
<accession>A0A031JNB2</accession>